<dbReference type="EMBL" id="SLWF01000025">
    <property type="protein sequence ID" value="TCN81273.1"/>
    <property type="molecule type" value="Genomic_DNA"/>
</dbReference>
<dbReference type="OrthoDB" id="6265069at2"/>
<dbReference type="AlphaFoldDB" id="A0A4R2F628"/>
<dbReference type="RefSeq" id="WP_133039870.1">
    <property type="nucleotide sequence ID" value="NZ_SLWF01000025.1"/>
</dbReference>
<evidence type="ECO:0000313" key="3">
    <source>
        <dbReference type="Proteomes" id="UP000294832"/>
    </source>
</evidence>
<evidence type="ECO:0008006" key="4">
    <source>
        <dbReference type="Google" id="ProtNLM"/>
    </source>
</evidence>
<evidence type="ECO:0000256" key="1">
    <source>
        <dbReference type="SAM" id="MobiDB-lite"/>
    </source>
</evidence>
<organism evidence="2 3">
    <name type="scientific">Shewanella fodinae</name>
    <dbReference type="NCBI Taxonomy" id="552357"/>
    <lineage>
        <taxon>Bacteria</taxon>
        <taxon>Pseudomonadati</taxon>
        <taxon>Pseudomonadota</taxon>
        <taxon>Gammaproteobacteria</taxon>
        <taxon>Alteromonadales</taxon>
        <taxon>Shewanellaceae</taxon>
        <taxon>Shewanella</taxon>
    </lineage>
</organism>
<protein>
    <recommendedName>
        <fullName evidence="4">PepSY domain-containing protein</fullName>
    </recommendedName>
</protein>
<proteinExistence type="predicted"/>
<feature type="compositionally biased region" description="Basic and acidic residues" evidence="1">
    <location>
        <begin position="95"/>
        <end position="114"/>
    </location>
</feature>
<gene>
    <name evidence="2" type="ORF">EDC91_12535</name>
</gene>
<sequence>MSWLNQLCWAGLLPVITQANVASLHLQADHNIAKELVRTGEILSLDTTLSKLQHFCYGQLVDAHIYQRDDKWRYDLLIRIDQDTLLRLDLNASTGEHDGQPLPEECHPYETAPR</sequence>
<accession>A0A4R2F628</accession>
<comment type="caution">
    <text evidence="2">The sequence shown here is derived from an EMBL/GenBank/DDBJ whole genome shotgun (WGS) entry which is preliminary data.</text>
</comment>
<keyword evidence="3" id="KW-1185">Reference proteome</keyword>
<feature type="region of interest" description="Disordered" evidence="1">
    <location>
        <begin position="92"/>
        <end position="114"/>
    </location>
</feature>
<name>A0A4R2F628_9GAMM</name>
<dbReference type="Proteomes" id="UP000294832">
    <property type="component" value="Unassembled WGS sequence"/>
</dbReference>
<evidence type="ECO:0000313" key="2">
    <source>
        <dbReference type="EMBL" id="TCN81273.1"/>
    </source>
</evidence>
<reference evidence="2 3" key="1">
    <citation type="submission" date="2019-03" db="EMBL/GenBank/DDBJ databases">
        <title>Freshwater and sediment microbial communities from various areas in North America, analyzing microbe dynamics in response to fracking.</title>
        <authorList>
            <person name="Lamendella R."/>
        </authorList>
    </citation>
    <scope>NUCLEOTIDE SEQUENCE [LARGE SCALE GENOMIC DNA]</scope>
    <source>
        <strain evidence="2 3">74A</strain>
    </source>
</reference>